<organism evidence="1 2">
    <name type="scientific">Ameca splendens</name>
    <dbReference type="NCBI Taxonomy" id="208324"/>
    <lineage>
        <taxon>Eukaryota</taxon>
        <taxon>Metazoa</taxon>
        <taxon>Chordata</taxon>
        <taxon>Craniata</taxon>
        <taxon>Vertebrata</taxon>
        <taxon>Euteleostomi</taxon>
        <taxon>Actinopterygii</taxon>
        <taxon>Neopterygii</taxon>
        <taxon>Teleostei</taxon>
        <taxon>Neoteleostei</taxon>
        <taxon>Acanthomorphata</taxon>
        <taxon>Ovalentaria</taxon>
        <taxon>Atherinomorphae</taxon>
        <taxon>Cyprinodontiformes</taxon>
        <taxon>Goodeidae</taxon>
        <taxon>Ameca</taxon>
    </lineage>
</organism>
<dbReference type="EMBL" id="JAHRIP010018862">
    <property type="protein sequence ID" value="MEQ2286352.1"/>
    <property type="molecule type" value="Genomic_DNA"/>
</dbReference>
<evidence type="ECO:0000313" key="1">
    <source>
        <dbReference type="EMBL" id="MEQ2286352.1"/>
    </source>
</evidence>
<dbReference type="Proteomes" id="UP001469553">
    <property type="component" value="Unassembled WGS sequence"/>
</dbReference>
<reference evidence="1 2" key="1">
    <citation type="submission" date="2021-06" db="EMBL/GenBank/DDBJ databases">
        <authorList>
            <person name="Palmer J.M."/>
        </authorList>
    </citation>
    <scope>NUCLEOTIDE SEQUENCE [LARGE SCALE GENOMIC DNA]</scope>
    <source>
        <strain evidence="1 2">AS_MEX2019</strain>
        <tissue evidence="1">Muscle</tissue>
    </source>
</reference>
<feature type="non-terminal residue" evidence="1">
    <location>
        <position position="1"/>
    </location>
</feature>
<name>A0ABV0XY76_9TELE</name>
<proteinExistence type="predicted"/>
<gene>
    <name evidence="1" type="ORF">AMECASPLE_001567</name>
</gene>
<keyword evidence="2" id="KW-1185">Reference proteome</keyword>
<evidence type="ECO:0000313" key="2">
    <source>
        <dbReference type="Proteomes" id="UP001469553"/>
    </source>
</evidence>
<protein>
    <submittedName>
        <fullName evidence="1">Uncharacterized protein</fullName>
    </submittedName>
</protein>
<comment type="caution">
    <text evidence="1">The sequence shown here is derived from an EMBL/GenBank/DDBJ whole genome shotgun (WGS) entry which is preliminary data.</text>
</comment>
<accession>A0ABV0XY76</accession>
<sequence length="100" mass="11066">EQICQEKHQTEMERRKCKQDTVKQQSPQLSKAEKFISACPFALLFTQLAPSAWDTLTCRGPLAGMVDLIDAKSMSRPCSPLSVFPSPCIIRPAASGQEVK</sequence>